<feature type="compositionally biased region" description="Polar residues" evidence="1">
    <location>
        <begin position="24"/>
        <end position="33"/>
    </location>
</feature>
<proteinExistence type="predicted"/>
<dbReference type="Proteomes" id="UP001153269">
    <property type="component" value="Unassembled WGS sequence"/>
</dbReference>
<evidence type="ECO:0000313" key="2">
    <source>
        <dbReference type="EMBL" id="CAB1412633.1"/>
    </source>
</evidence>
<feature type="compositionally biased region" description="Basic and acidic residues" evidence="1">
    <location>
        <begin position="1"/>
        <end position="10"/>
    </location>
</feature>
<dbReference type="EMBL" id="CADEAL010000011">
    <property type="protein sequence ID" value="CAB1412633.1"/>
    <property type="molecule type" value="Genomic_DNA"/>
</dbReference>
<name>A0A9N7TJ19_PLEPL</name>
<protein>
    <submittedName>
        <fullName evidence="2">Uncharacterized protein</fullName>
    </submittedName>
</protein>
<feature type="region of interest" description="Disordered" evidence="1">
    <location>
        <begin position="1"/>
        <end position="38"/>
    </location>
</feature>
<accession>A0A9N7TJ19</accession>
<gene>
    <name evidence="2" type="ORF">PLEPLA_LOCUS326</name>
</gene>
<keyword evidence="3" id="KW-1185">Reference proteome</keyword>
<comment type="caution">
    <text evidence="2">The sequence shown here is derived from an EMBL/GenBank/DDBJ whole genome shotgun (WGS) entry which is preliminary data.</text>
</comment>
<dbReference type="AlphaFoldDB" id="A0A9N7TJ19"/>
<reference evidence="2" key="1">
    <citation type="submission" date="2020-03" db="EMBL/GenBank/DDBJ databases">
        <authorList>
            <person name="Weist P."/>
        </authorList>
    </citation>
    <scope>NUCLEOTIDE SEQUENCE</scope>
</reference>
<evidence type="ECO:0000313" key="3">
    <source>
        <dbReference type="Proteomes" id="UP001153269"/>
    </source>
</evidence>
<evidence type="ECO:0000256" key="1">
    <source>
        <dbReference type="SAM" id="MobiDB-lite"/>
    </source>
</evidence>
<organism evidence="2 3">
    <name type="scientific">Pleuronectes platessa</name>
    <name type="common">European plaice</name>
    <dbReference type="NCBI Taxonomy" id="8262"/>
    <lineage>
        <taxon>Eukaryota</taxon>
        <taxon>Metazoa</taxon>
        <taxon>Chordata</taxon>
        <taxon>Craniata</taxon>
        <taxon>Vertebrata</taxon>
        <taxon>Euteleostomi</taxon>
        <taxon>Actinopterygii</taxon>
        <taxon>Neopterygii</taxon>
        <taxon>Teleostei</taxon>
        <taxon>Neoteleostei</taxon>
        <taxon>Acanthomorphata</taxon>
        <taxon>Carangaria</taxon>
        <taxon>Pleuronectiformes</taxon>
        <taxon>Pleuronectoidei</taxon>
        <taxon>Pleuronectidae</taxon>
        <taxon>Pleuronectes</taxon>
    </lineage>
</organism>
<sequence length="170" mass="19366">MSQAGERVEEAGSSDATEHIVNISEGQSQSVSQAIGEEMDDENRRFLRRYESASLRANIKRADCTKLGHQIKMTAPSLNILKEGINIKFTRQINKVLEEVCADLPQTRRVFARSNDLCDQCSEEYSFPLPIHHPSCRGVAEEGWTAMVLPNSITWTAFRLWRRSRFIRPV</sequence>